<evidence type="ECO:0000259" key="1">
    <source>
        <dbReference type="Pfam" id="PF01844"/>
    </source>
</evidence>
<dbReference type="OrthoDB" id="9779761at2"/>
<dbReference type="Proteomes" id="UP000317316">
    <property type="component" value="Unassembled WGS sequence"/>
</dbReference>
<dbReference type="CDD" id="cd00085">
    <property type="entry name" value="HNHc"/>
    <property type="match status" value="1"/>
</dbReference>
<dbReference type="GO" id="GO:0003676">
    <property type="term" value="F:nucleic acid binding"/>
    <property type="evidence" value="ECO:0007669"/>
    <property type="project" value="InterPro"/>
</dbReference>
<proteinExistence type="predicted"/>
<comment type="caution">
    <text evidence="2">The sequence shown here is derived from an EMBL/GenBank/DDBJ whole genome shotgun (WGS) entry which is preliminary data.</text>
</comment>
<protein>
    <recommendedName>
        <fullName evidence="1">HNH domain-containing protein</fullName>
    </recommendedName>
</protein>
<dbReference type="GO" id="GO:0008270">
    <property type="term" value="F:zinc ion binding"/>
    <property type="evidence" value="ECO:0007669"/>
    <property type="project" value="InterPro"/>
</dbReference>
<reference evidence="2 3" key="1">
    <citation type="submission" date="2019-05" db="EMBL/GenBank/DDBJ databases">
        <title>Psychrobacillus vulpis sp. nov., a new species isolated from feces of a red fox that inhabits in The Tablas de Daimiel Natural Park, Albacete, Spain.</title>
        <authorList>
            <person name="Rodriguez M."/>
            <person name="Reina J.C."/>
            <person name="Bejar V."/>
            <person name="Llamas I."/>
        </authorList>
    </citation>
    <scope>NUCLEOTIDE SEQUENCE [LARGE SCALE GENOMIC DNA]</scope>
    <source>
        <strain evidence="2 3">NEAU-3TGS17</strain>
    </source>
</reference>
<keyword evidence="3" id="KW-1185">Reference proteome</keyword>
<dbReference type="AlphaFoldDB" id="A0A544T9B1"/>
<sequence length="339" mass="40340">MSYYQSFFYKERSNTLTESEILKIIVFLQSTLQISNRVDLKNDELVDYMYELTSKCIKTYYNEIREGNKETSIFKADELYKTTKNIFYSWNILSNDVANKQMDKSLILYGLTGIPNEVRDFFKFSNVFSGERKNITILSNKRAYQAYLEADKAIRPRTRLFLNAEFRKVIQNSYPKIYELYKLGANVKDEELPKLQLIRIQDEPLVLEVKFCNEYQYERIESDSDLEEKEYYTVHKEGKALEYYMKKYERNPKNRIKAIEIHGLNCFGCGFNFEEKYGHWGKDFIEIHHINPLNTLEEEVEINPVTDLVPLCSNCHRMVHRKKDEVLSIERLRELIGIN</sequence>
<dbReference type="InterPro" id="IPR002711">
    <property type="entry name" value="HNH"/>
</dbReference>
<dbReference type="EMBL" id="VDGH01000005">
    <property type="protein sequence ID" value="TQR14049.1"/>
    <property type="molecule type" value="Genomic_DNA"/>
</dbReference>
<dbReference type="Gene3D" id="1.10.30.50">
    <property type="match status" value="1"/>
</dbReference>
<feature type="domain" description="HNH" evidence="1">
    <location>
        <begin position="266"/>
        <end position="321"/>
    </location>
</feature>
<dbReference type="InterPro" id="IPR003615">
    <property type="entry name" value="HNH_nuc"/>
</dbReference>
<evidence type="ECO:0000313" key="2">
    <source>
        <dbReference type="EMBL" id="TQR14049.1"/>
    </source>
</evidence>
<accession>A0A544T9B1</accession>
<dbReference type="GO" id="GO:0004519">
    <property type="term" value="F:endonuclease activity"/>
    <property type="evidence" value="ECO:0007669"/>
    <property type="project" value="InterPro"/>
</dbReference>
<dbReference type="Pfam" id="PF01844">
    <property type="entry name" value="HNH"/>
    <property type="match status" value="1"/>
</dbReference>
<name>A0A544T9B1_9BACI</name>
<gene>
    <name evidence="2" type="ORF">FG382_09595</name>
</gene>
<organism evidence="2 3">
    <name type="scientific">Psychrobacillus lasiicapitis</name>
    <dbReference type="NCBI Taxonomy" id="1636719"/>
    <lineage>
        <taxon>Bacteria</taxon>
        <taxon>Bacillati</taxon>
        <taxon>Bacillota</taxon>
        <taxon>Bacilli</taxon>
        <taxon>Bacillales</taxon>
        <taxon>Bacillaceae</taxon>
        <taxon>Psychrobacillus</taxon>
    </lineage>
</organism>
<evidence type="ECO:0000313" key="3">
    <source>
        <dbReference type="Proteomes" id="UP000317316"/>
    </source>
</evidence>